<name>A0ABN8QYU9_9CNID</name>
<dbReference type="Pfam" id="PF00341">
    <property type="entry name" value="PDGF"/>
    <property type="match status" value="1"/>
</dbReference>
<gene>
    <name evidence="3" type="ORF">PLOB_00012822</name>
</gene>
<sequence>MLFNILLFPLLLVQAPSPEAKAYPRGLTTFLEKKEFPFEDAKFDPEAAISIQQQEESVPLKPVLSDVPKHSAGLNISVDTNPKTLKETPCGPRPAAIKVPKDPAYLNRPSFITLYRCSGGCPNAQNDHHCTVRAKTQILVNVWKIQGEKRVETKVNMYNHTHCSCDCIKSSSDCHPDKHEWNVGSCSCECKSNLTACASNQRRNAATCDCECDETPSSCTGYGMTWDYTKCGCSCSQSVEDYCHKYNQDIDPSDCKCIPRVIQALV</sequence>
<evidence type="ECO:0000313" key="4">
    <source>
        <dbReference type="Proteomes" id="UP001159405"/>
    </source>
</evidence>
<feature type="chain" id="PRO_5045550111" description="Platelet-derived growth factor (PDGF) family profile domain-containing protein" evidence="1">
    <location>
        <begin position="23"/>
        <end position="266"/>
    </location>
</feature>
<dbReference type="InterPro" id="IPR000072">
    <property type="entry name" value="PDGF/VEGF_dom"/>
</dbReference>
<protein>
    <recommendedName>
        <fullName evidence="2">Platelet-derived growth factor (PDGF) family profile domain-containing protein</fullName>
    </recommendedName>
</protein>
<dbReference type="InterPro" id="IPR029034">
    <property type="entry name" value="Cystine-knot_cytokine"/>
</dbReference>
<reference evidence="3 4" key="1">
    <citation type="submission" date="2022-05" db="EMBL/GenBank/DDBJ databases">
        <authorList>
            <consortium name="Genoscope - CEA"/>
            <person name="William W."/>
        </authorList>
    </citation>
    <scope>NUCLEOTIDE SEQUENCE [LARGE SCALE GENOMIC DNA]</scope>
</reference>
<dbReference type="SUPFAM" id="SSF57501">
    <property type="entry name" value="Cystine-knot cytokines"/>
    <property type="match status" value="1"/>
</dbReference>
<proteinExistence type="predicted"/>
<evidence type="ECO:0000313" key="3">
    <source>
        <dbReference type="EMBL" id="CAH3172217.1"/>
    </source>
</evidence>
<evidence type="ECO:0000256" key="1">
    <source>
        <dbReference type="SAM" id="SignalP"/>
    </source>
</evidence>
<dbReference type="Proteomes" id="UP001159405">
    <property type="component" value="Unassembled WGS sequence"/>
</dbReference>
<comment type="caution">
    <text evidence="3">The sequence shown here is derived from an EMBL/GenBank/DDBJ whole genome shotgun (WGS) entry which is preliminary data.</text>
</comment>
<accession>A0ABN8QYU9</accession>
<dbReference type="EMBL" id="CALNXK010000171">
    <property type="protein sequence ID" value="CAH3172217.1"/>
    <property type="molecule type" value="Genomic_DNA"/>
</dbReference>
<feature type="signal peptide" evidence="1">
    <location>
        <begin position="1"/>
        <end position="22"/>
    </location>
</feature>
<evidence type="ECO:0000259" key="2">
    <source>
        <dbReference type="PROSITE" id="PS50278"/>
    </source>
</evidence>
<keyword evidence="4" id="KW-1185">Reference proteome</keyword>
<organism evidence="3 4">
    <name type="scientific">Porites lobata</name>
    <dbReference type="NCBI Taxonomy" id="104759"/>
    <lineage>
        <taxon>Eukaryota</taxon>
        <taxon>Metazoa</taxon>
        <taxon>Cnidaria</taxon>
        <taxon>Anthozoa</taxon>
        <taxon>Hexacorallia</taxon>
        <taxon>Scleractinia</taxon>
        <taxon>Fungiina</taxon>
        <taxon>Poritidae</taxon>
        <taxon>Porites</taxon>
    </lineage>
</organism>
<keyword evidence="1" id="KW-0732">Signal</keyword>
<dbReference type="Gene3D" id="2.10.90.10">
    <property type="entry name" value="Cystine-knot cytokines"/>
    <property type="match status" value="1"/>
</dbReference>
<feature type="domain" description="Platelet-derived growth factor (PDGF) family profile" evidence="2">
    <location>
        <begin position="105"/>
        <end position="170"/>
    </location>
</feature>
<dbReference type="PROSITE" id="PS50278">
    <property type="entry name" value="PDGF_2"/>
    <property type="match status" value="1"/>
</dbReference>